<name>A0A512RP46_9BACT</name>
<protein>
    <recommendedName>
        <fullName evidence="3">DUF4249 domain-containing protein</fullName>
    </recommendedName>
</protein>
<evidence type="ECO:0000313" key="1">
    <source>
        <dbReference type="EMBL" id="GEP97457.1"/>
    </source>
</evidence>
<reference evidence="1 2" key="1">
    <citation type="submission" date="2019-07" db="EMBL/GenBank/DDBJ databases">
        <title>Whole genome shotgun sequence of Chitinophaga cymbidii NBRC 109752.</title>
        <authorList>
            <person name="Hosoyama A."/>
            <person name="Uohara A."/>
            <person name="Ohji S."/>
            <person name="Ichikawa N."/>
        </authorList>
    </citation>
    <scope>NUCLEOTIDE SEQUENCE [LARGE SCALE GENOMIC DNA]</scope>
    <source>
        <strain evidence="1 2">NBRC 109752</strain>
    </source>
</reference>
<dbReference type="PROSITE" id="PS51257">
    <property type="entry name" value="PROKAR_LIPOPROTEIN"/>
    <property type="match status" value="1"/>
</dbReference>
<dbReference type="Proteomes" id="UP000321436">
    <property type="component" value="Unassembled WGS sequence"/>
</dbReference>
<dbReference type="AlphaFoldDB" id="A0A512RP46"/>
<sequence>MLMNRILQLICTITAAGLFTACEKVINAGLHPAEKKYVIEGIITNEDTCRVLLSTTSNFTDDNNFRGVSGAVIQVSDNGGAPVTLAEVRKGVYESLSLHGVPGHTYQLKATIDNHIFTASSKMPDPVNFDALWVGRASVAGRSRVVANVGYRDPQAPGNSYNFVQYVNGEQRPDIFVNNDNLSNGRDVFLALYSPAEIREEDDLKEGDSLYVEMQCIDPNVYKFWYSLNTGASGSDVLATPANPVSNVTGGALGYFSAHTVQYQGMRVVIN</sequence>
<dbReference type="InterPro" id="IPR025345">
    <property type="entry name" value="DUF4249"/>
</dbReference>
<dbReference type="EMBL" id="BKAU01000004">
    <property type="protein sequence ID" value="GEP97457.1"/>
    <property type="molecule type" value="Genomic_DNA"/>
</dbReference>
<proteinExistence type="predicted"/>
<organism evidence="1 2">
    <name type="scientific">Chitinophaga cymbidii</name>
    <dbReference type="NCBI Taxonomy" id="1096750"/>
    <lineage>
        <taxon>Bacteria</taxon>
        <taxon>Pseudomonadati</taxon>
        <taxon>Bacteroidota</taxon>
        <taxon>Chitinophagia</taxon>
        <taxon>Chitinophagales</taxon>
        <taxon>Chitinophagaceae</taxon>
        <taxon>Chitinophaga</taxon>
    </lineage>
</organism>
<gene>
    <name evidence="1" type="ORF">CCY01nite_37170</name>
</gene>
<keyword evidence="2" id="KW-1185">Reference proteome</keyword>
<accession>A0A512RP46</accession>
<evidence type="ECO:0000313" key="2">
    <source>
        <dbReference type="Proteomes" id="UP000321436"/>
    </source>
</evidence>
<comment type="caution">
    <text evidence="1">The sequence shown here is derived from an EMBL/GenBank/DDBJ whole genome shotgun (WGS) entry which is preliminary data.</text>
</comment>
<dbReference type="Pfam" id="PF14054">
    <property type="entry name" value="DUF4249"/>
    <property type="match status" value="1"/>
</dbReference>
<evidence type="ECO:0008006" key="3">
    <source>
        <dbReference type="Google" id="ProtNLM"/>
    </source>
</evidence>